<dbReference type="InterPro" id="IPR050769">
    <property type="entry name" value="NAT_camello-type"/>
</dbReference>
<feature type="domain" description="N-acetyltransferase" evidence="3">
    <location>
        <begin position="135"/>
        <end position="329"/>
    </location>
</feature>
<protein>
    <recommendedName>
        <fullName evidence="3">N-acetyltransferase domain-containing protein</fullName>
    </recommendedName>
</protein>
<dbReference type="PROSITE" id="PS51186">
    <property type="entry name" value="GNAT"/>
    <property type="match status" value="1"/>
</dbReference>
<keyword evidence="5" id="KW-1185">Reference proteome</keyword>
<evidence type="ECO:0000259" key="3">
    <source>
        <dbReference type="PROSITE" id="PS51186"/>
    </source>
</evidence>
<dbReference type="Gene3D" id="3.40.630.30">
    <property type="match status" value="1"/>
</dbReference>
<evidence type="ECO:0000313" key="5">
    <source>
        <dbReference type="Proteomes" id="UP000603453"/>
    </source>
</evidence>
<dbReference type="Pfam" id="PF00583">
    <property type="entry name" value="Acetyltransf_1"/>
    <property type="match status" value="1"/>
</dbReference>
<keyword evidence="1" id="KW-0808">Transferase</keyword>
<dbReference type="PANTHER" id="PTHR13947">
    <property type="entry name" value="GNAT FAMILY N-ACETYLTRANSFERASE"/>
    <property type="match status" value="1"/>
</dbReference>
<proteinExistence type="predicted"/>
<dbReference type="EMBL" id="JAEPRD010000032">
    <property type="protein sequence ID" value="KAG2206093.1"/>
    <property type="molecule type" value="Genomic_DNA"/>
</dbReference>
<dbReference type="CDD" id="cd04301">
    <property type="entry name" value="NAT_SF"/>
    <property type="match status" value="1"/>
</dbReference>
<dbReference type="InterPro" id="IPR000182">
    <property type="entry name" value="GNAT_dom"/>
</dbReference>
<evidence type="ECO:0000256" key="1">
    <source>
        <dbReference type="ARBA" id="ARBA00022679"/>
    </source>
</evidence>
<sequence length="347" mass="39932">MSETKMEAPRLVLRTYRASDHDQVDHLFYSTYFTLVPEGVKCKLKSPSFWIIWIAFYAYLLAIVPVLLAGLPVPGWASIALKIFMTLAWAVVSFAGVFVVTDRFQVVDQVEQARQNDLSDPEIYYLNWVKEQVQVEDEDRTREEGKKHVSFDKDAKPATEIVRTQKPLEEQSPSHFWVLTMDNKYCGMIGLAHYKEVIYSRRPAQPATWKLMAAALFKRYHLTLPESLSNLQDKMPPVVFARPHADGVASLERLTVKPEYQHCGLSTFLVDRAMAWAHEKGLSRVEAKTNELESKAATILEKRHGFKLVKKERKGLFGQYEKTWSCNVEDWVATHEEAANTYRKSQQ</sequence>
<keyword evidence="2" id="KW-0472">Membrane</keyword>
<organism evidence="4 5">
    <name type="scientific">Mucor saturninus</name>
    <dbReference type="NCBI Taxonomy" id="64648"/>
    <lineage>
        <taxon>Eukaryota</taxon>
        <taxon>Fungi</taxon>
        <taxon>Fungi incertae sedis</taxon>
        <taxon>Mucoromycota</taxon>
        <taxon>Mucoromycotina</taxon>
        <taxon>Mucoromycetes</taxon>
        <taxon>Mucorales</taxon>
        <taxon>Mucorineae</taxon>
        <taxon>Mucoraceae</taxon>
        <taxon>Mucor</taxon>
    </lineage>
</organism>
<feature type="transmembrane region" description="Helical" evidence="2">
    <location>
        <begin position="50"/>
        <end position="73"/>
    </location>
</feature>
<dbReference type="InterPro" id="IPR016181">
    <property type="entry name" value="Acyl_CoA_acyltransferase"/>
</dbReference>
<dbReference type="PANTHER" id="PTHR13947:SF37">
    <property type="entry name" value="LD18367P"/>
    <property type="match status" value="1"/>
</dbReference>
<reference evidence="4" key="1">
    <citation type="submission" date="2020-12" db="EMBL/GenBank/DDBJ databases">
        <title>Metabolic potential, ecology and presence of endohyphal bacteria is reflected in genomic diversity of Mucoromycotina.</title>
        <authorList>
            <person name="Muszewska A."/>
            <person name="Okrasinska A."/>
            <person name="Steczkiewicz K."/>
            <person name="Drgas O."/>
            <person name="Orlowska M."/>
            <person name="Perlinska-Lenart U."/>
            <person name="Aleksandrzak-Piekarczyk T."/>
            <person name="Szatraj K."/>
            <person name="Zielenkiewicz U."/>
            <person name="Pilsyk S."/>
            <person name="Malc E."/>
            <person name="Mieczkowski P."/>
            <person name="Kruszewska J.S."/>
            <person name="Biernat P."/>
            <person name="Pawlowska J."/>
        </authorList>
    </citation>
    <scope>NUCLEOTIDE SEQUENCE</scope>
    <source>
        <strain evidence="4">WA0000017839</strain>
    </source>
</reference>
<dbReference type="SUPFAM" id="SSF55729">
    <property type="entry name" value="Acyl-CoA N-acyltransferases (Nat)"/>
    <property type="match status" value="1"/>
</dbReference>
<gene>
    <name evidence="4" type="ORF">INT47_003742</name>
</gene>
<evidence type="ECO:0000256" key="2">
    <source>
        <dbReference type="SAM" id="Phobius"/>
    </source>
</evidence>
<name>A0A8H7V7C3_9FUNG</name>
<keyword evidence="2" id="KW-0812">Transmembrane</keyword>
<accession>A0A8H7V7C3</accession>
<dbReference type="Proteomes" id="UP000603453">
    <property type="component" value="Unassembled WGS sequence"/>
</dbReference>
<evidence type="ECO:0000313" key="4">
    <source>
        <dbReference type="EMBL" id="KAG2206093.1"/>
    </source>
</evidence>
<dbReference type="GO" id="GO:0008080">
    <property type="term" value="F:N-acetyltransferase activity"/>
    <property type="evidence" value="ECO:0007669"/>
    <property type="project" value="InterPro"/>
</dbReference>
<comment type="caution">
    <text evidence="4">The sequence shown here is derived from an EMBL/GenBank/DDBJ whole genome shotgun (WGS) entry which is preliminary data.</text>
</comment>
<feature type="transmembrane region" description="Helical" evidence="2">
    <location>
        <begin position="79"/>
        <end position="100"/>
    </location>
</feature>
<dbReference type="AlphaFoldDB" id="A0A8H7V7C3"/>
<dbReference type="OrthoDB" id="2317955at2759"/>
<keyword evidence="2" id="KW-1133">Transmembrane helix</keyword>